<name>A0A3E2HMV4_SCYLI</name>
<dbReference type="AlphaFoldDB" id="A0A3E2HMV4"/>
<dbReference type="InterPro" id="IPR010730">
    <property type="entry name" value="HET"/>
</dbReference>
<proteinExistence type="predicted"/>
<dbReference type="OMA" id="ADGLCIN"/>
<feature type="domain" description="Heterokaryon incompatibility" evidence="1">
    <location>
        <begin position="81"/>
        <end position="230"/>
    </location>
</feature>
<organism evidence="2 3">
    <name type="scientific">Scytalidium lignicola</name>
    <name type="common">Hyphomycete</name>
    <dbReference type="NCBI Taxonomy" id="5539"/>
    <lineage>
        <taxon>Eukaryota</taxon>
        <taxon>Fungi</taxon>
        <taxon>Dikarya</taxon>
        <taxon>Ascomycota</taxon>
        <taxon>Pezizomycotina</taxon>
        <taxon>Leotiomycetes</taxon>
        <taxon>Leotiomycetes incertae sedis</taxon>
        <taxon>Scytalidium</taxon>
    </lineage>
</organism>
<feature type="non-terminal residue" evidence="2">
    <location>
        <position position="1"/>
    </location>
</feature>
<sequence>MTASEQFLLELEALMESEFFSQRKNNGHGQEEDIFDVNRNYSYTPLHGESSIRLLSLLPGNRDDPLKGRLLYVSHKNTEAYEALSYTWGNHHKPCQIILSEGTLQITESLYTALSHLRNENGRRLLWVDAICIDQSNNEERSQQVMLMPKIFSAASWVLAWLGEEDSNGRVALQLLQKIGETDFSALPQKQVSVAWMQDHGLPLQGNPLWRHLLTFWQRPWFRRLWVVQEFVLAKDVYMLCGELQVHWKSLASGLEKMTEYTLLDWGMFFSSGPAAEEEKNLAFAGATNMRLMLEIKNASSMSRLFANTVRSFSERDESALREFREGSWSRIPYVQDLVMALRQMPQETQVTTDVLEEVIEGLMGIFGVQQLGVKLPLIRLLPMFEYADATEPRDRLFSLLGIAEDGSNKSYYPDYDESIESVLVRFSKTFVENGHGIETLYKAGISDRDIELPSWVPDWTKTELSKTKILAVSALTGLSYAAAADVPAQIRLSSIEGELVIAGGHLDDITKTLPFPFQSIIEDADSTGHFASGLRAFFAEADQMFSNCDSYITGEPLSEVQWRTLATSDQRNI</sequence>
<evidence type="ECO:0000313" key="2">
    <source>
        <dbReference type="EMBL" id="RFU34714.1"/>
    </source>
</evidence>
<reference evidence="2 3" key="1">
    <citation type="submission" date="2018-05" db="EMBL/GenBank/DDBJ databases">
        <title>Draft genome sequence of Scytalidium lignicola DSM 105466, a ubiquitous saprotrophic fungus.</title>
        <authorList>
            <person name="Buettner E."/>
            <person name="Gebauer A.M."/>
            <person name="Hofrichter M."/>
            <person name="Liers C."/>
            <person name="Kellner H."/>
        </authorList>
    </citation>
    <scope>NUCLEOTIDE SEQUENCE [LARGE SCALE GENOMIC DNA]</scope>
    <source>
        <strain evidence="2 3">DSM 105466</strain>
    </source>
</reference>
<dbReference type="PANTHER" id="PTHR24148:SF82">
    <property type="entry name" value="HETEROKARYON INCOMPATIBILITY DOMAIN-CONTAINING PROTEIN"/>
    <property type="match status" value="1"/>
</dbReference>
<dbReference type="OrthoDB" id="3553147at2759"/>
<gene>
    <name evidence="2" type="ORF">B7463_g1603</name>
</gene>
<keyword evidence="3" id="KW-1185">Reference proteome</keyword>
<dbReference type="Proteomes" id="UP000258309">
    <property type="component" value="Unassembled WGS sequence"/>
</dbReference>
<feature type="non-terminal residue" evidence="2">
    <location>
        <position position="574"/>
    </location>
</feature>
<dbReference type="EMBL" id="NCSJ02000017">
    <property type="protein sequence ID" value="RFU34714.1"/>
    <property type="molecule type" value="Genomic_DNA"/>
</dbReference>
<dbReference type="Pfam" id="PF06985">
    <property type="entry name" value="HET"/>
    <property type="match status" value="1"/>
</dbReference>
<evidence type="ECO:0000313" key="3">
    <source>
        <dbReference type="Proteomes" id="UP000258309"/>
    </source>
</evidence>
<dbReference type="PANTHER" id="PTHR24148">
    <property type="entry name" value="ANKYRIN REPEAT DOMAIN-CONTAINING PROTEIN 39 HOMOLOG-RELATED"/>
    <property type="match status" value="1"/>
</dbReference>
<protein>
    <recommendedName>
        <fullName evidence="1">Heterokaryon incompatibility domain-containing protein</fullName>
    </recommendedName>
</protein>
<dbReference type="InterPro" id="IPR052895">
    <property type="entry name" value="HetReg/Transcr_Mod"/>
</dbReference>
<comment type="caution">
    <text evidence="2">The sequence shown here is derived from an EMBL/GenBank/DDBJ whole genome shotgun (WGS) entry which is preliminary data.</text>
</comment>
<evidence type="ECO:0000259" key="1">
    <source>
        <dbReference type="Pfam" id="PF06985"/>
    </source>
</evidence>
<accession>A0A3E2HMV4</accession>